<name>A0A367XRM3_9ASCO</name>
<gene>
    <name evidence="1" type="ORF">Cantr_05964</name>
</gene>
<protein>
    <submittedName>
        <fullName evidence="1">Uncharacterized protein</fullName>
    </submittedName>
</protein>
<evidence type="ECO:0000313" key="1">
    <source>
        <dbReference type="EMBL" id="RCK56283.1"/>
    </source>
</evidence>
<sequence length="139" mass="15346">MGKLQNVYLQAKSPNATIDGLFLNTVSHNSTTYDLLLSQNRTQDWVYDDGIGRVFIYHLTPLVTRFYLCSNVDSFYLSSINTPVAILVDNNRTLNFANSNTLHAIPAVNGGKRTPGTYHVSRDRTTSGAMGFSITLIGV</sequence>
<dbReference type="Proteomes" id="UP000253472">
    <property type="component" value="Unassembled WGS sequence"/>
</dbReference>
<organism evidence="1 2">
    <name type="scientific">Candida viswanathii</name>
    <dbReference type="NCBI Taxonomy" id="5486"/>
    <lineage>
        <taxon>Eukaryota</taxon>
        <taxon>Fungi</taxon>
        <taxon>Dikarya</taxon>
        <taxon>Ascomycota</taxon>
        <taxon>Saccharomycotina</taxon>
        <taxon>Pichiomycetes</taxon>
        <taxon>Debaryomycetaceae</taxon>
        <taxon>Candida/Lodderomyces clade</taxon>
        <taxon>Candida</taxon>
    </lineage>
</organism>
<keyword evidence="2" id="KW-1185">Reference proteome</keyword>
<proteinExistence type="predicted"/>
<comment type="caution">
    <text evidence="1">The sequence shown here is derived from an EMBL/GenBank/DDBJ whole genome shotgun (WGS) entry which is preliminary data.</text>
</comment>
<dbReference type="AlphaFoldDB" id="A0A367XRM3"/>
<accession>A0A367XRM3</accession>
<evidence type="ECO:0000313" key="2">
    <source>
        <dbReference type="Proteomes" id="UP000253472"/>
    </source>
</evidence>
<dbReference type="EMBL" id="QLNQ01000029">
    <property type="protein sequence ID" value="RCK56283.1"/>
    <property type="molecule type" value="Genomic_DNA"/>
</dbReference>
<reference evidence="1 2" key="1">
    <citation type="submission" date="2018-06" db="EMBL/GenBank/DDBJ databases">
        <title>Whole genome sequencing of Candida tropicalis (genome annotated by CSBL at Korea University).</title>
        <authorList>
            <person name="Ahn J."/>
        </authorList>
    </citation>
    <scope>NUCLEOTIDE SEQUENCE [LARGE SCALE GENOMIC DNA]</scope>
    <source>
        <strain evidence="1 2">ATCC 20962</strain>
    </source>
</reference>